<dbReference type="Gene3D" id="3.40.50.10860">
    <property type="entry name" value="Leucine Dehydrogenase, chain A, domain 1"/>
    <property type="match status" value="1"/>
</dbReference>
<dbReference type="Pfam" id="PF02812">
    <property type="entry name" value="ELFV_dehydrog_N"/>
    <property type="match status" value="1"/>
</dbReference>
<sequence length="515" mass="55505">MGLPHVAQLAIRAAGAARQAPKVLAGGNLNFVRQASAAAIEQAANAGDPNFLESVDMFFEKAGALASPSSDVLAEIKACNNILKVQFPLKLSNGRVELVEAYRAQHSHHRTPVKGGVRMAPAVDAEETMALAALMTFKCALVDVPFGGAKGGIKIDPKKYTIYEKEAIIRRYTAELVKKNFIGPALDVPAPDYGTGPQEMAWIKDTYQGLRPNDINGHACVTGKPLEEGGIRGRPQATGLGVFYGLREFLNYKDLTDRLGLAPGMKDKTMIIQGFGNVGRHTAEFVHKAGAKVIALAEHDGGLIDENGLDIDALKAYHQKHGTITGFPGAKTVKDPYSILELPCDVLIPAALESQIHSGNAARIQAKLVAEAANGPVTPPAEDILEAKGTVILPDLLMNAGGVTVSYFEWLKNLNHVRFGRMSRRMEEHSKQVLVTAIESEFGNGKKLSDMTRKLITKGGTEEDFVFSGLEETMVIAVEDVIKMAKAKNCSFRTAAYLISIEKISTSYRISGIFP</sequence>
<dbReference type="SUPFAM" id="SSF51735">
    <property type="entry name" value="NAD(P)-binding Rossmann-fold domains"/>
    <property type="match status" value="1"/>
</dbReference>
<evidence type="ECO:0000256" key="2">
    <source>
        <dbReference type="ARBA" id="ARBA00006382"/>
    </source>
</evidence>
<comment type="subcellular location">
    <subcellularLocation>
        <location evidence="1">Mitochondrion</location>
    </subcellularLocation>
</comment>
<comment type="catalytic activity">
    <reaction evidence="5">
        <text>L-glutamate + NAD(+) + H2O = 2-oxoglutarate + NH4(+) + NADH + H(+)</text>
        <dbReference type="Rhea" id="RHEA:15133"/>
        <dbReference type="ChEBI" id="CHEBI:15377"/>
        <dbReference type="ChEBI" id="CHEBI:15378"/>
        <dbReference type="ChEBI" id="CHEBI:16810"/>
        <dbReference type="ChEBI" id="CHEBI:28938"/>
        <dbReference type="ChEBI" id="CHEBI:29985"/>
        <dbReference type="ChEBI" id="CHEBI:57540"/>
        <dbReference type="ChEBI" id="CHEBI:57945"/>
        <dbReference type="EC" id="1.4.1.3"/>
    </reaction>
</comment>
<dbReference type="InterPro" id="IPR033922">
    <property type="entry name" value="NAD_bind_Glu_DH"/>
</dbReference>
<dbReference type="InterPro" id="IPR006097">
    <property type="entry name" value="Glu/Leu/Phe/Val/Trp_DH_dimer"/>
</dbReference>
<keyword evidence="4" id="KW-0496">Mitochondrion</keyword>
<dbReference type="InterPro" id="IPR033524">
    <property type="entry name" value="Glu/Leu/Phe/Val_DH_AS"/>
</dbReference>
<feature type="domain" description="Glutamate/phenylalanine/leucine/valine/L-tryptophan dehydrogenase C-terminal" evidence="12">
    <location>
        <begin position="231"/>
        <end position="512"/>
    </location>
</feature>
<dbReference type="InterPro" id="IPR006095">
    <property type="entry name" value="Glu/Leu/Phe/Val/Trp_DH"/>
</dbReference>
<feature type="binding site" evidence="9">
    <location>
        <position position="114"/>
    </location>
    <ligand>
        <name>substrate</name>
    </ligand>
</feature>
<evidence type="ECO:0000256" key="7">
    <source>
        <dbReference type="PIRNR" id="PIRNR000185"/>
    </source>
</evidence>
<evidence type="ECO:0000256" key="3">
    <source>
        <dbReference type="ARBA" id="ARBA00023002"/>
    </source>
</evidence>
<dbReference type="CDD" id="cd01076">
    <property type="entry name" value="NAD_bind_1_Glu_DH"/>
    <property type="match status" value="1"/>
</dbReference>
<dbReference type="FunFam" id="3.40.50.720:FF:000100">
    <property type="entry name" value="Glutamate dehydrogenase 1, mitochondrial"/>
    <property type="match status" value="1"/>
</dbReference>
<name>A0A1Y1IFL0_KLENI</name>
<gene>
    <name evidence="13" type="ORF">KFL_005470060</name>
</gene>
<comment type="catalytic activity">
    <reaction evidence="6">
        <text>L-glutamate + NADP(+) + H2O = 2-oxoglutarate + NH4(+) + NADPH + H(+)</text>
        <dbReference type="Rhea" id="RHEA:11612"/>
        <dbReference type="ChEBI" id="CHEBI:15377"/>
        <dbReference type="ChEBI" id="CHEBI:15378"/>
        <dbReference type="ChEBI" id="CHEBI:16810"/>
        <dbReference type="ChEBI" id="CHEBI:28938"/>
        <dbReference type="ChEBI" id="CHEBI:29985"/>
        <dbReference type="ChEBI" id="CHEBI:57783"/>
        <dbReference type="ChEBI" id="CHEBI:58349"/>
        <dbReference type="EC" id="1.4.1.3"/>
    </reaction>
</comment>
<proteinExistence type="inferred from homology"/>
<keyword evidence="9" id="KW-0520">NAD</keyword>
<dbReference type="InterPro" id="IPR046346">
    <property type="entry name" value="Aminoacid_DH-like_N_sf"/>
</dbReference>
<dbReference type="GO" id="GO:0004352">
    <property type="term" value="F:glutamate dehydrogenase (NAD+) activity"/>
    <property type="evidence" value="ECO:0000318"/>
    <property type="project" value="GO_Central"/>
</dbReference>
<evidence type="ECO:0000256" key="6">
    <source>
        <dbReference type="ARBA" id="ARBA00048577"/>
    </source>
</evidence>
<protein>
    <recommendedName>
        <fullName evidence="7">Glutamate dehydrogenase</fullName>
    </recommendedName>
</protein>
<dbReference type="GO" id="GO:0006538">
    <property type="term" value="P:L-glutamate catabolic process"/>
    <property type="evidence" value="ECO:0000318"/>
    <property type="project" value="GO_Central"/>
</dbReference>
<feature type="binding site" evidence="9">
    <location>
        <position position="138"/>
    </location>
    <ligand>
        <name>substrate</name>
    </ligand>
</feature>
<evidence type="ECO:0000256" key="10">
    <source>
        <dbReference type="PIRSR" id="PIRSR000185-3"/>
    </source>
</evidence>
<evidence type="ECO:0000256" key="5">
    <source>
        <dbReference type="ARBA" id="ARBA00047867"/>
    </source>
</evidence>
<comment type="similarity">
    <text evidence="2 7 11">Belongs to the Glu/Leu/Phe/Val dehydrogenases family.</text>
</comment>
<evidence type="ECO:0000313" key="14">
    <source>
        <dbReference type="Proteomes" id="UP000054558"/>
    </source>
</evidence>
<organism evidence="13 14">
    <name type="scientific">Klebsormidium nitens</name>
    <name type="common">Green alga</name>
    <name type="synonym">Ulothrix nitens</name>
    <dbReference type="NCBI Taxonomy" id="105231"/>
    <lineage>
        <taxon>Eukaryota</taxon>
        <taxon>Viridiplantae</taxon>
        <taxon>Streptophyta</taxon>
        <taxon>Klebsormidiophyceae</taxon>
        <taxon>Klebsormidiales</taxon>
        <taxon>Klebsormidiaceae</taxon>
        <taxon>Klebsormidium</taxon>
    </lineage>
</organism>
<dbReference type="InterPro" id="IPR006096">
    <property type="entry name" value="Glu/Leu/Phe/Val/Trp_DH_C"/>
</dbReference>
<keyword evidence="3 7" id="KW-0560">Oxidoreductase</keyword>
<feature type="active site" description="Proton donor" evidence="8">
    <location>
        <position position="150"/>
    </location>
</feature>
<dbReference type="OrthoDB" id="6718861at2759"/>
<dbReference type="STRING" id="105231.A0A1Y1IFL0"/>
<dbReference type="InterPro" id="IPR036291">
    <property type="entry name" value="NAD(P)-bd_dom_sf"/>
</dbReference>
<dbReference type="AlphaFoldDB" id="A0A1Y1IFL0"/>
<evidence type="ECO:0000256" key="4">
    <source>
        <dbReference type="ARBA" id="ARBA00023128"/>
    </source>
</evidence>
<dbReference type="SUPFAM" id="SSF53223">
    <property type="entry name" value="Aminoacid dehydrogenase-like, N-terminal domain"/>
    <property type="match status" value="1"/>
</dbReference>
<evidence type="ECO:0000256" key="11">
    <source>
        <dbReference type="RuleBase" id="RU004417"/>
    </source>
</evidence>
<keyword evidence="9" id="KW-0547">Nucleotide-binding</keyword>
<dbReference type="InterPro" id="IPR014362">
    <property type="entry name" value="Glu_DH"/>
</dbReference>
<feature type="binding site" evidence="9">
    <location>
        <position position="238"/>
    </location>
    <ligand>
        <name>NAD(+)</name>
        <dbReference type="ChEBI" id="CHEBI:57540"/>
    </ligand>
</feature>
<dbReference type="PRINTS" id="PR00082">
    <property type="entry name" value="GLFDHDRGNASE"/>
</dbReference>
<evidence type="ECO:0000256" key="1">
    <source>
        <dbReference type="ARBA" id="ARBA00004173"/>
    </source>
</evidence>
<dbReference type="PANTHER" id="PTHR11606:SF13">
    <property type="entry name" value="GLUTAMATE DEHYDROGENASE 1, MITOCHONDRIAL"/>
    <property type="match status" value="1"/>
</dbReference>
<dbReference type="OMA" id="WMTYKTA"/>
<evidence type="ECO:0000256" key="9">
    <source>
        <dbReference type="PIRSR" id="PIRSR000185-2"/>
    </source>
</evidence>
<dbReference type="Pfam" id="PF00208">
    <property type="entry name" value="ELFV_dehydrog"/>
    <property type="match status" value="1"/>
</dbReference>
<accession>A0A1Y1IFL0</accession>
<dbReference type="Gene3D" id="3.40.50.720">
    <property type="entry name" value="NAD(P)-binding Rossmann-like Domain"/>
    <property type="match status" value="1"/>
</dbReference>
<dbReference type="PIRSF" id="PIRSF000185">
    <property type="entry name" value="Glu_DH"/>
    <property type="match status" value="1"/>
</dbReference>
<feature type="site" description="Important for catalysis" evidence="10">
    <location>
        <position position="192"/>
    </location>
</feature>
<dbReference type="SMART" id="SM00839">
    <property type="entry name" value="ELFV_dehydrog"/>
    <property type="match status" value="1"/>
</dbReference>
<reference evidence="13 14" key="1">
    <citation type="journal article" date="2014" name="Nat. Commun.">
        <title>Klebsormidium flaccidum genome reveals primary factors for plant terrestrial adaptation.</title>
        <authorList>
            <person name="Hori K."/>
            <person name="Maruyama F."/>
            <person name="Fujisawa T."/>
            <person name="Togashi T."/>
            <person name="Yamamoto N."/>
            <person name="Seo M."/>
            <person name="Sato S."/>
            <person name="Yamada T."/>
            <person name="Mori H."/>
            <person name="Tajima N."/>
            <person name="Moriyama T."/>
            <person name="Ikeuchi M."/>
            <person name="Watanabe M."/>
            <person name="Wada H."/>
            <person name="Kobayashi K."/>
            <person name="Saito M."/>
            <person name="Masuda T."/>
            <person name="Sasaki-Sekimoto Y."/>
            <person name="Mashiguchi K."/>
            <person name="Awai K."/>
            <person name="Shimojima M."/>
            <person name="Masuda S."/>
            <person name="Iwai M."/>
            <person name="Nobusawa T."/>
            <person name="Narise T."/>
            <person name="Kondo S."/>
            <person name="Saito H."/>
            <person name="Sato R."/>
            <person name="Murakawa M."/>
            <person name="Ihara Y."/>
            <person name="Oshima-Yamada Y."/>
            <person name="Ohtaka K."/>
            <person name="Satoh M."/>
            <person name="Sonobe K."/>
            <person name="Ishii M."/>
            <person name="Ohtani R."/>
            <person name="Kanamori-Sato M."/>
            <person name="Honoki R."/>
            <person name="Miyazaki D."/>
            <person name="Mochizuki H."/>
            <person name="Umetsu J."/>
            <person name="Higashi K."/>
            <person name="Shibata D."/>
            <person name="Kamiya Y."/>
            <person name="Sato N."/>
            <person name="Nakamura Y."/>
            <person name="Tabata S."/>
            <person name="Ida S."/>
            <person name="Kurokawa K."/>
            <person name="Ohta H."/>
        </authorList>
    </citation>
    <scope>NUCLEOTIDE SEQUENCE [LARGE SCALE GENOMIC DNA]</scope>
    <source>
        <strain evidence="13 14">NIES-2285</strain>
    </source>
</reference>
<dbReference type="Proteomes" id="UP000054558">
    <property type="component" value="Unassembled WGS sequence"/>
</dbReference>
<dbReference type="GO" id="GO:0005739">
    <property type="term" value="C:mitochondrion"/>
    <property type="evidence" value="ECO:0000318"/>
    <property type="project" value="GO_Central"/>
</dbReference>
<dbReference type="PROSITE" id="PS00074">
    <property type="entry name" value="GLFV_DEHYDROGENASE"/>
    <property type="match status" value="1"/>
</dbReference>
<dbReference type="GO" id="GO:0000166">
    <property type="term" value="F:nucleotide binding"/>
    <property type="evidence" value="ECO:0007669"/>
    <property type="project" value="UniProtKB-KW"/>
</dbReference>
<feature type="binding site" evidence="9">
    <location>
        <position position="277"/>
    </location>
    <ligand>
        <name>NAD(+)</name>
        <dbReference type="ChEBI" id="CHEBI:57540"/>
    </ligand>
</feature>
<evidence type="ECO:0000313" key="13">
    <source>
        <dbReference type="EMBL" id="GAQ89654.1"/>
    </source>
</evidence>
<keyword evidence="14" id="KW-1185">Reference proteome</keyword>
<dbReference type="PANTHER" id="PTHR11606">
    <property type="entry name" value="GLUTAMATE DEHYDROGENASE"/>
    <property type="match status" value="1"/>
</dbReference>
<evidence type="ECO:0000259" key="12">
    <source>
        <dbReference type="SMART" id="SM00839"/>
    </source>
</evidence>
<dbReference type="EMBL" id="DF237496">
    <property type="protein sequence ID" value="GAQ89654.1"/>
    <property type="molecule type" value="Genomic_DNA"/>
</dbReference>
<feature type="binding site" evidence="9">
    <location>
        <position position="406"/>
    </location>
    <ligand>
        <name>substrate</name>
    </ligand>
</feature>
<evidence type="ECO:0000256" key="8">
    <source>
        <dbReference type="PIRSR" id="PIRSR000185-1"/>
    </source>
</evidence>